<feature type="binding site" evidence="8">
    <location>
        <position position="168"/>
    </location>
    <ligand>
        <name>Zn(2+)</name>
        <dbReference type="ChEBI" id="CHEBI:29105"/>
        <label>1</label>
    </ligand>
</feature>
<comment type="cofactor">
    <cofactor evidence="8">
        <name>a divalent metal cation</name>
        <dbReference type="ChEBI" id="CHEBI:60240"/>
    </cofactor>
    <text evidence="8">Binds 2 divalent metal cations per subunit.</text>
</comment>
<sequence>MKELIRKLTEAFGPSGREEEVRRIILEELEGHIDGHRIDGLGNLIVWKGSGEKKVILDAHIDEIGVVVTNVDDKGFLTIEPVGGVSPYMLLGKRIRFENGTIGVVGMEGETTEERQENVRKLSFDRLFVDIGANSREEAQKMCPIGSFGVYDSGFVEVSGKYVSKAMDDRIGCAVIVEVFKRIKPAVTLYGVFSVQEEVGLVGASVAGYGVPADEAIAIDVTDSADTPKAIKRHAMRLSGGPALKVKDRASISSKRILENLIEIAEKFDIKYQMEVLTFGGTNAMGYQRTKEGIPSATVSIPTRYVHSPSEMIAPDDVEATVDLLIRYLGA</sequence>
<proteinExistence type="inferred from homology"/>
<dbReference type="AlphaFoldDB" id="A0A101EPZ9"/>
<feature type="active site" description="Proton acceptor" evidence="7">
    <location>
        <position position="197"/>
    </location>
</feature>
<evidence type="ECO:0000256" key="7">
    <source>
        <dbReference type="PIRSR" id="PIRSR001123-1"/>
    </source>
</evidence>
<dbReference type="PANTHER" id="PTHR32481:SF9">
    <property type="entry name" value="ENDOGLUCANASE"/>
    <property type="match status" value="1"/>
</dbReference>
<keyword evidence="4 8" id="KW-0479">Metal-binding</keyword>
<keyword evidence="5" id="KW-0378">Hydrolase</keyword>
<organism evidence="9 10">
    <name type="scientific">Thermotoga petrophila</name>
    <dbReference type="NCBI Taxonomy" id="93929"/>
    <lineage>
        <taxon>Bacteria</taxon>
        <taxon>Thermotogati</taxon>
        <taxon>Thermotogota</taxon>
        <taxon>Thermotogae</taxon>
        <taxon>Thermotogales</taxon>
        <taxon>Thermotogaceae</taxon>
        <taxon>Thermotoga</taxon>
    </lineage>
</organism>
<feature type="binding site" evidence="8">
    <location>
        <position position="307"/>
    </location>
    <ligand>
        <name>Zn(2+)</name>
        <dbReference type="ChEBI" id="CHEBI:29105"/>
        <label>2</label>
    </ligand>
</feature>
<keyword evidence="2" id="KW-0031">Aminopeptidase</keyword>
<dbReference type="InterPro" id="IPR023367">
    <property type="entry name" value="Peptidase_M42_dom2"/>
</dbReference>
<accession>A0A101EPZ9</accession>
<comment type="similarity">
    <text evidence="1 6">Belongs to the peptidase M42 family.</text>
</comment>
<gene>
    <name evidence="9" type="ORF">XD57_1230</name>
</gene>
<reference evidence="9 10" key="1">
    <citation type="journal article" date="2015" name="MBio">
        <title>Genome-Resolved Metagenomic Analysis Reveals Roles for Candidate Phyla and Other Microbial Community Members in Biogeochemical Transformations in Oil Reservoirs.</title>
        <authorList>
            <person name="Hu P."/>
            <person name="Tom L."/>
            <person name="Singh A."/>
            <person name="Thomas B.C."/>
            <person name="Baker B.J."/>
            <person name="Piceno Y.M."/>
            <person name="Andersen G.L."/>
            <person name="Banfield J.F."/>
        </authorList>
    </citation>
    <scope>NUCLEOTIDE SEQUENCE [LARGE SCALE GENOMIC DNA]</scope>
    <source>
        <strain evidence="9">46_26</strain>
    </source>
</reference>
<evidence type="ECO:0000313" key="9">
    <source>
        <dbReference type="EMBL" id="KUK22670.1"/>
    </source>
</evidence>
<feature type="binding site" evidence="8">
    <location>
        <position position="60"/>
    </location>
    <ligand>
        <name>Zn(2+)</name>
        <dbReference type="ChEBI" id="CHEBI:29105"/>
        <label>1</label>
    </ligand>
</feature>
<feature type="binding site" evidence="8">
    <location>
        <position position="168"/>
    </location>
    <ligand>
        <name>Zn(2+)</name>
        <dbReference type="ChEBI" id="CHEBI:29105"/>
        <label>2</label>
    </ligand>
</feature>
<dbReference type="Proteomes" id="UP000058636">
    <property type="component" value="Unassembled WGS sequence"/>
</dbReference>
<dbReference type="GO" id="GO:0004177">
    <property type="term" value="F:aminopeptidase activity"/>
    <property type="evidence" value="ECO:0007669"/>
    <property type="project" value="UniProtKB-UniRule"/>
</dbReference>
<dbReference type="InterPro" id="IPR051464">
    <property type="entry name" value="Peptidase_M42_aminopept"/>
</dbReference>
<name>A0A101EPZ9_9THEM</name>
<dbReference type="EMBL" id="LGFG01000112">
    <property type="protein sequence ID" value="KUK22670.1"/>
    <property type="molecule type" value="Genomic_DNA"/>
</dbReference>
<feature type="binding site" evidence="8">
    <location>
        <position position="220"/>
    </location>
    <ligand>
        <name>Zn(2+)</name>
        <dbReference type="ChEBI" id="CHEBI:29105"/>
        <label>1</label>
    </ligand>
</feature>
<comment type="caution">
    <text evidence="9">The sequence shown here is derived from an EMBL/GenBank/DDBJ whole genome shotgun (WGS) entry which is preliminary data.</text>
</comment>
<dbReference type="PANTHER" id="PTHR32481">
    <property type="entry name" value="AMINOPEPTIDASE"/>
    <property type="match status" value="1"/>
</dbReference>
<dbReference type="Gene3D" id="2.40.30.40">
    <property type="entry name" value="Peptidase M42, domain 2"/>
    <property type="match status" value="1"/>
</dbReference>
<evidence type="ECO:0000256" key="5">
    <source>
        <dbReference type="ARBA" id="ARBA00022801"/>
    </source>
</evidence>
<feature type="binding site" evidence="8">
    <location>
        <position position="198"/>
    </location>
    <ligand>
        <name>Zn(2+)</name>
        <dbReference type="ChEBI" id="CHEBI:29105"/>
        <label>2</label>
    </ligand>
</feature>
<dbReference type="InterPro" id="IPR008007">
    <property type="entry name" value="Peptidase_M42"/>
</dbReference>
<evidence type="ECO:0000256" key="6">
    <source>
        <dbReference type="PIRNR" id="PIRNR001123"/>
    </source>
</evidence>
<dbReference type="CDD" id="cd05656">
    <property type="entry name" value="M42_Frv"/>
    <property type="match status" value="1"/>
</dbReference>
<protein>
    <submittedName>
        <fullName evidence="9">Cellulase</fullName>
    </submittedName>
</protein>
<evidence type="ECO:0000313" key="10">
    <source>
        <dbReference type="Proteomes" id="UP000058636"/>
    </source>
</evidence>
<evidence type="ECO:0000256" key="8">
    <source>
        <dbReference type="PIRSR" id="PIRSR001123-2"/>
    </source>
</evidence>
<dbReference type="PIRSF" id="PIRSF001123">
    <property type="entry name" value="PepA_GA"/>
    <property type="match status" value="1"/>
</dbReference>
<evidence type="ECO:0000256" key="3">
    <source>
        <dbReference type="ARBA" id="ARBA00022670"/>
    </source>
</evidence>
<keyword evidence="3" id="KW-0645">Protease</keyword>
<evidence type="ECO:0000256" key="4">
    <source>
        <dbReference type="ARBA" id="ARBA00022723"/>
    </source>
</evidence>
<dbReference type="Gene3D" id="3.40.630.10">
    <property type="entry name" value="Zn peptidases"/>
    <property type="match status" value="1"/>
</dbReference>
<dbReference type="GO" id="GO:0046872">
    <property type="term" value="F:metal ion binding"/>
    <property type="evidence" value="ECO:0007669"/>
    <property type="project" value="UniProtKB-UniRule"/>
</dbReference>
<dbReference type="Pfam" id="PF05343">
    <property type="entry name" value="Peptidase_M42"/>
    <property type="match status" value="1"/>
</dbReference>
<dbReference type="PATRIC" id="fig|93930.3.peg.242"/>
<evidence type="ECO:0000256" key="1">
    <source>
        <dbReference type="ARBA" id="ARBA00006272"/>
    </source>
</evidence>
<evidence type="ECO:0000256" key="2">
    <source>
        <dbReference type="ARBA" id="ARBA00022438"/>
    </source>
</evidence>
<dbReference type="SUPFAM" id="SSF53187">
    <property type="entry name" value="Zn-dependent exopeptidases"/>
    <property type="match status" value="1"/>
</dbReference>
<dbReference type="GO" id="GO:0006508">
    <property type="term" value="P:proteolysis"/>
    <property type="evidence" value="ECO:0007669"/>
    <property type="project" value="UniProtKB-KW"/>
</dbReference>
<dbReference type="SUPFAM" id="SSF101821">
    <property type="entry name" value="Aminopeptidase/glucanase lid domain"/>
    <property type="match status" value="1"/>
</dbReference>